<name>A0A1H3WSL1_9EURY</name>
<protein>
    <recommendedName>
        <fullName evidence="2">DUF7312 domain-containing protein</fullName>
    </recommendedName>
</protein>
<dbReference type="RefSeq" id="WP_092632614.1">
    <property type="nucleotide sequence ID" value="NZ_FNQT01000001.1"/>
</dbReference>
<dbReference type="Pfam" id="PF23994">
    <property type="entry name" value="DUF7312"/>
    <property type="match status" value="1"/>
</dbReference>
<evidence type="ECO:0000313" key="4">
    <source>
        <dbReference type="Proteomes" id="UP000236755"/>
    </source>
</evidence>
<dbReference type="Proteomes" id="UP000236755">
    <property type="component" value="Unassembled WGS sequence"/>
</dbReference>
<reference evidence="3 4" key="1">
    <citation type="submission" date="2016-10" db="EMBL/GenBank/DDBJ databases">
        <authorList>
            <person name="de Groot N.N."/>
        </authorList>
    </citation>
    <scope>NUCLEOTIDE SEQUENCE [LARGE SCALE GENOMIC DNA]</scope>
    <source>
        <strain evidence="3 4">CGMCC 1.8712</strain>
    </source>
</reference>
<dbReference type="EMBL" id="FNQT01000001">
    <property type="protein sequence ID" value="SDZ89950.1"/>
    <property type="molecule type" value="Genomic_DNA"/>
</dbReference>
<keyword evidence="1" id="KW-1133">Transmembrane helix</keyword>
<keyword evidence="1" id="KW-0472">Membrane</keyword>
<accession>A0A1H3WSL1</accession>
<dbReference type="OrthoDB" id="266213at2157"/>
<feature type="domain" description="DUF7312" evidence="2">
    <location>
        <begin position="13"/>
        <end position="59"/>
    </location>
</feature>
<keyword evidence="1" id="KW-0812">Transmembrane</keyword>
<keyword evidence="4" id="KW-1185">Reference proteome</keyword>
<organism evidence="3 4">
    <name type="scientific">Haloplanus vescus</name>
    <dbReference type="NCBI Taxonomy" id="555874"/>
    <lineage>
        <taxon>Archaea</taxon>
        <taxon>Methanobacteriati</taxon>
        <taxon>Methanobacteriota</taxon>
        <taxon>Stenosarchaea group</taxon>
        <taxon>Halobacteria</taxon>
        <taxon>Halobacteriales</taxon>
        <taxon>Haloferacaceae</taxon>
        <taxon>Haloplanus</taxon>
    </lineage>
</organism>
<proteinExistence type="predicted"/>
<evidence type="ECO:0000259" key="2">
    <source>
        <dbReference type="Pfam" id="PF23994"/>
    </source>
</evidence>
<evidence type="ECO:0000256" key="1">
    <source>
        <dbReference type="SAM" id="Phobius"/>
    </source>
</evidence>
<feature type="transmembrane region" description="Helical" evidence="1">
    <location>
        <begin position="43"/>
        <end position="62"/>
    </location>
</feature>
<sequence>MSALSDDDRDDDESPWRFALDEVGEDADDPAAIEPESPELENVVFVLLGVALSVGIFAAALGGL</sequence>
<gene>
    <name evidence="3" type="ORF">SAMN04488065_1097</name>
</gene>
<dbReference type="STRING" id="555874.SAMN04488065_1097"/>
<evidence type="ECO:0000313" key="3">
    <source>
        <dbReference type="EMBL" id="SDZ89950.1"/>
    </source>
</evidence>
<dbReference type="InterPro" id="IPR055736">
    <property type="entry name" value="DUF7312"/>
</dbReference>
<dbReference type="AlphaFoldDB" id="A0A1H3WSL1"/>